<keyword evidence="5" id="KW-1185">Reference proteome</keyword>
<dbReference type="InterPro" id="IPR027443">
    <property type="entry name" value="IPNS-like_sf"/>
</dbReference>
<sequence length="373" mass="42840">MVAQTIPEVEHFVPVAPSREAIDFVDLKVLDFSKYDVGSEERKQLAEQIRQAMTTQGFFTIINHGISQSEIERQVDIGHTIFKRTSPEEKELTRAPIVEKGSYFGFKLRGHWRLTGGKNDNIENFNISRDMEQTPQPTPMKPFIPEIQKFVDFIHKDILFKIYRLFAIALEIDDEDFFVKLHDYNKHDESWLRYMEYYDEQDPKNSNGEKSLWLGGHQDLSALSLLFSQPMSSLQVRDYDDDSKWKYVAHTPGAIIVNAGEIVKWWTGEYFKAAIHRVVQPPEDQRGHGRSSVFYFAVPNDNVVINTLLEESPVLRAAGVERAHKPEGAPTSKEWVNARVQMTGQKAAFGSEGGNKENRTVEKVGKVTTTWFR</sequence>
<keyword evidence="2" id="KW-0408">Iron</keyword>
<dbReference type="EMBL" id="CVMT01000003">
    <property type="protein sequence ID" value="CRG87491.1"/>
    <property type="molecule type" value="Genomic_DNA"/>
</dbReference>
<reference evidence="4 5" key="1">
    <citation type="submission" date="2015-04" db="EMBL/GenBank/DDBJ databases">
        <authorList>
            <person name="Syromyatnikov M.Y."/>
            <person name="Popov V.N."/>
        </authorList>
    </citation>
    <scope>NUCLEOTIDE SEQUENCE [LARGE SCALE GENOMIC DNA]</scope>
    <source>
        <strain evidence="4">WF-38-12</strain>
    </source>
</reference>
<dbReference type="InterPro" id="IPR005123">
    <property type="entry name" value="Oxoglu/Fe-dep_dioxygenase_dom"/>
</dbReference>
<dbReference type="OrthoDB" id="406156at2759"/>
<comment type="similarity">
    <text evidence="1 2">Belongs to the iron/ascorbate-dependent oxidoreductase family.</text>
</comment>
<proteinExistence type="inferred from homology"/>
<dbReference type="PROSITE" id="PS51471">
    <property type="entry name" value="FE2OG_OXY"/>
    <property type="match status" value="1"/>
</dbReference>
<evidence type="ECO:0000256" key="2">
    <source>
        <dbReference type="RuleBase" id="RU003682"/>
    </source>
</evidence>
<dbReference type="AlphaFoldDB" id="A0A0U1LXS2"/>
<evidence type="ECO:0000313" key="5">
    <source>
        <dbReference type="Proteomes" id="UP000054383"/>
    </source>
</evidence>
<organism evidence="4 5">
    <name type="scientific">Talaromyces islandicus</name>
    <name type="common">Penicillium islandicum</name>
    <dbReference type="NCBI Taxonomy" id="28573"/>
    <lineage>
        <taxon>Eukaryota</taxon>
        <taxon>Fungi</taxon>
        <taxon>Dikarya</taxon>
        <taxon>Ascomycota</taxon>
        <taxon>Pezizomycotina</taxon>
        <taxon>Eurotiomycetes</taxon>
        <taxon>Eurotiomycetidae</taxon>
        <taxon>Eurotiales</taxon>
        <taxon>Trichocomaceae</taxon>
        <taxon>Talaromyces</taxon>
        <taxon>Talaromyces sect. Islandici</taxon>
    </lineage>
</organism>
<dbReference type="Pfam" id="PF03171">
    <property type="entry name" value="2OG-FeII_Oxy"/>
    <property type="match status" value="1"/>
</dbReference>
<dbReference type="InterPro" id="IPR050231">
    <property type="entry name" value="Iron_ascorbate_oxido_reductase"/>
</dbReference>
<dbReference type="SUPFAM" id="SSF51197">
    <property type="entry name" value="Clavaminate synthase-like"/>
    <property type="match status" value="1"/>
</dbReference>
<protein>
    <submittedName>
        <fullName evidence="4">Gibberellin 20 oxidase 1</fullName>
    </submittedName>
</protein>
<evidence type="ECO:0000259" key="3">
    <source>
        <dbReference type="PROSITE" id="PS51471"/>
    </source>
</evidence>
<dbReference type="InterPro" id="IPR026992">
    <property type="entry name" value="DIOX_N"/>
</dbReference>
<dbReference type="PRINTS" id="PR00682">
    <property type="entry name" value="IPNSYNTHASE"/>
</dbReference>
<keyword evidence="2" id="KW-0479">Metal-binding</keyword>
<gene>
    <name evidence="4" type="ORF">PISL3812_04509</name>
</gene>
<dbReference type="Proteomes" id="UP000054383">
    <property type="component" value="Unassembled WGS sequence"/>
</dbReference>
<dbReference type="InterPro" id="IPR044861">
    <property type="entry name" value="IPNS-like_FE2OG_OXY"/>
</dbReference>
<dbReference type="PANTHER" id="PTHR47990">
    <property type="entry name" value="2-OXOGLUTARATE (2OG) AND FE(II)-DEPENDENT OXYGENASE SUPERFAMILY PROTEIN-RELATED"/>
    <property type="match status" value="1"/>
</dbReference>
<evidence type="ECO:0000313" key="4">
    <source>
        <dbReference type="EMBL" id="CRG87491.1"/>
    </source>
</evidence>
<dbReference type="GO" id="GO:0046872">
    <property type="term" value="F:metal ion binding"/>
    <property type="evidence" value="ECO:0007669"/>
    <property type="project" value="UniProtKB-KW"/>
</dbReference>
<evidence type="ECO:0000256" key="1">
    <source>
        <dbReference type="ARBA" id="ARBA00008056"/>
    </source>
</evidence>
<keyword evidence="2" id="KW-0560">Oxidoreductase</keyword>
<name>A0A0U1LXS2_TALIS</name>
<dbReference type="Pfam" id="PF14226">
    <property type="entry name" value="DIOX_N"/>
    <property type="match status" value="1"/>
</dbReference>
<dbReference type="GO" id="GO:0016491">
    <property type="term" value="F:oxidoreductase activity"/>
    <property type="evidence" value="ECO:0007669"/>
    <property type="project" value="UniProtKB-KW"/>
</dbReference>
<dbReference type="OMA" id="KYYPRTE"/>
<accession>A0A0U1LXS2</accession>
<feature type="domain" description="Fe2OG dioxygenase" evidence="3">
    <location>
        <begin position="188"/>
        <end position="299"/>
    </location>
</feature>
<dbReference type="GO" id="GO:0044283">
    <property type="term" value="P:small molecule biosynthetic process"/>
    <property type="evidence" value="ECO:0007669"/>
    <property type="project" value="UniProtKB-ARBA"/>
</dbReference>
<dbReference type="STRING" id="28573.A0A0U1LXS2"/>
<dbReference type="Gene3D" id="2.60.120.330">
    <property type="entry name" value="B-lactam Antibiotic, Isopenicillin N Synthase, Chain"/>
    <property type="match status" value="1"/>
</dbReference>